<protein>
    <recommendedName>
        <fullName evidence="1">Hemerythrin-like domain-containing protein</fullName>
    </recommendedName>
</protein>
<proteinExistence type="predicted"/>
<dbReference type="AlphaFoldDB" id="A0A2J6QFB4"/>
<dbReference type="InterPro" id="IPR012312">
    <property type="entry name" value="Hemerythrin-like"/>
</dbReference>
<keyword evidence="3" id="KW-1185">Reference proteome</keyword>
<dbReference type="OrthoDB" id="58416at2759"/>
<name>A0A2J6QFB4_9HELO</name>
<dbReference type="EMBL" id="KZ613471">
    <property type="protein sequence ID" value="PMD24959.1"/>
    <property type="molecule type" value="Genomic_DNA"/>
</dbReference>
<dbReference type="Gene3D" id="1.20.120.520">
    <property type="entry name" value="nmb1532 protein domain like"/>
    <property type="match status" value="1"/>
</dbReference>
<organism evidence="2 3">
    <name type="scientific">Hyaloscypha hepaticicola</name>
    <dbReference type="NCBI Taxonomy" id="2082293"/>
    <lineage>
        <taxon>Eukaryota</taxon>
        <taxon>Fungi</taxon>
        <taxon>Dikarya</taxon>
        <taxon>Ascomycota</taxon>
        <taxon>Pezizomycotina</taxon>
        <taxon>Leotiomycetes</taxon>
        <taxon>Helotiales</taxon>
        <taxon>Hyaloscyphaceae</taxon>
        <taxon>Hyaloscypha</taxon>
    </lineage>
</organism>
<gene>
    <name evidence="2" type="ORF">NA56DRAFT_620152</name>
</gene>
<dbReference type="Pfam" id="PF01814">
    <property type="entry name" value="Hemerythrin"/>
    <property type="match status" value="1"/>
</dbReference>
<evidence type="ECO:0000313" key="3">
    <source>
        <dbReference type="Proteomes" id="UP000235672"/>
    </source>
</evidence>
<dbReference type="PANTHER" id="PTHR38048:SF2">
    <property type="entry name" value="HEMERYTHRIN-LIKE DOMAIN-CONTAINING PROTEIN"/>
    <property type="match status" value="1"/>
</dbReference>
<sequence length="256" mass="29565">MSTANEPPFYEDTPLELLSSPAFLTGKRDTFTMGASHMTISHNSLIRGFNSIYQQAPRLLASDYKDFSGYCFAWHRCVEQHHMHEEVNYFPEIERVTGQKGVMDGEVEQHAAFHAGLKTLKDYLTSLKNPASDFQPKRLLEIMDSFSEPLYAHLAAEPQALLALSRFASPERQFDLVKIEQEQGKKAVTFDFALNTLPIFMNNMELVEFEEGMWKDHPAVPPAVRWIMKKVIPMWNWRIWRFMSCDSDGKRKRLVA</sequence>
<dbReference type="PANTHER" id="PTHR38048">
    <property type="entry name" value="EXPRESSED PROTEIN"/>
    <property type="match status" value="1"/>
</dbReference>
<accession>A0A2J6QFB4</accession>
<evidence type="ECO:0000313" key="2">
    <source>
        <dbReference type="EMBL" id="PMD24959.1"/>
    </source>
</evidence>
<feature type="domain" description="Hemerythrin-like" evidence="1">
    <location>
        <begin position="36"/>
        <end position="162"/>
    </location>
</feature>
<dbReference type="InterPro" id="IPR053206">
    <property type="entry name" value="Dimeric_xanthone_biosynth"/>
</dbReference>
<dbReference type="Proteomes" id="UP000235672">
    <property type="component" value="Unassembled WGS sequence"/>
</dbReference>
<reference evidence="2 3" key="1">
    <citation type="submission" date="2016-05" db="EMBL/GenBank/DDBJ databases">
        <title>A degradative enzymes factory behind the ericoid mycorrhizal symbiosis.</title>
        <authorList>
            <consortium name="DOE Joint Genome Institute"/>
            <person name="Martino E."/>
            <person name="Morin E."/>
            <person name="Grelet G."/>
            <person name="Kuo A."/>
            <person name="Kohler A."/>
            <person name="Daghino S."/>
            <person name="Barry K."/>
            <person name="Choi C."/>
            <person name="Cichocki N."/>
            <person name="Clum A."/>
            <person name="Copeland A."/>
            <person name="Hainaut M."/>
            <person name="Haridas S."/>
            <person name="Labutti K."/>
            <person name="Lindquist E."/>
            <person name="Lipzen A."/>
            <person name="Khouja H.-R."/>
            <person name="Murat C."/>
            <person name="Ohm R."/>
            <person name="Olson A."/>
            <person name="Spatafora J."/>
            <person name="Veneault-Fourrey C."/>
            <person name="Henrissat B."/>
            <person name="Grigoriev I."/>
            <person name="Martin F."/>
            <person name="Perotto S."/>
        </authorList>
    </citation>
    <scope>NUCLEOTIDE SEQUENCE [LARGE SCALE GENOMIC DNA]</scope>
    <source>
        <strain evidence="2 3">UAMH 7357</strain>
    </source>
</reference>
<evidence type="ECO:0000259" key="1">
    <source>
        <dbReference type="Pfam" id="PF01814"/>
    </source>
</evidence>